<evidence type="ECO:0000256" key="1">
    <source>
        <dbReference type="ARBA" id="ARBA00007277"/>
    </source>
</evidence>
<keyword evidence="9" id="KW-1185">Reference proteome</keyword>
<dbReference type="EC" id="3.1.4.46" evidence="2"/>
<comment type="caution">
    <text evidence="8">The sequence shown here is derived from an EMBL/GenBank/DDBJ whole genome shotgun (WGS) entry which is preliminary data.</text>
</comment>
<evidence type="ECO:0000256" key="5">
    <source>
        <dbReference type="ARBA" id="ARBA00022801"/>
    </source>
</evidence>
<dbReference type="Proteomes" id="UP000029964">
    <property type="component" value="Unassembled WGS sequence"/>
</dbReference>
<dbReference type="OrthoDB" id="1058301at2759"/>
<dbReference type="InterPro" id="IPR017946">
    <property type="entry name" value="PLC-like_Pdiesterase_TIM-brl"/>
</dbReference>
<evidence type="ECO:0000256" key="2">
    <source>
        <dbReference type="ARBA" id="ARBA00012247"/>
    </source>
</evidence>
<sequence>MRLDTFTATVAALAAGASAKPTPRPPIKRIDLGPRPGFLVDDMDEGKLKDELSRCLASAKPIRASTWSIGHRGGGTLFIPEHSLESNMAGARMGAGILECDVAFTRDRELVCRHSQCDLHYTTDILARPELAAKCSEPFTPAADGVEASAKCCTSDITLAEFKTLCATMEGFNPGALTPEDFHPSTADWRTDLYATCGQVLSLKEHIDLTVSLGLLHTPELKTPEVEMPFEGDYTQEQYAQQLVDTYKERRVPAKDVWLQSFLYDDILYWLKKEPKFGAQATYLDETGDTPETFPGAVANLTRYAEDGVKYIAPPLPYLVTVGKKGEIVPSEYAKKAKKLGLKIIAWTLERSGRLAEVQEDGNYYYATFADAIDNDGDVYNLLDVLWRKIGIVGLFSDWSATATFYANCMGIGLRR</sequence>
<evidence type="ECO:0000256" key="4">
    <source>
        <dbReference type="ARBA" id="ARBA00022798"/>
    </source>
</evidence>
<evidence type="ECO:0000259" key="7">
    <source>
        <dbReference type="PROSITE" id="PS51704"/>
    </source>
</evidence>
<name>A0A086TD93_HAPC1</name>
<evidence type="ECO:0000256" key="6">
    <source>
        <dbReference type="ARBA" id="ARBA00047512"/>
    </source>
</evidence>
<dbReference type="AlphaFoldDB" id="A0A086TD93"/>
<comment type="similarity">
    <text evidence="1">Belongs to the glycerophosphoryl diester phosphodiesterase family.</text>
</comment>
<reference evidence="9" key="1">
    <citation type="journal article" date="2014" name="Genome Announc.">
        <title>Genome sequence and annotation of Acremonium chrysogenum, producer of the beta-lactam antibiotic cephalosporin C.</title>
        <authorList>
            <person name="Terfehr D."/>
            <person name="Dahlmann T.A."/>
            <person name="Specht T."/>
            <person name="Zadra I."/>
            <person name="Kuernsteiner H."/>
            <person name="Kueck U."/>
        </authorList>
    </citation>
    <scope>NUCLEOTIDE SEQUENCE [LARGE SCALE GENOMIC DNA]</scope>
    <source>
        <strain evidence="9">ATCC 11550 / CBS 779.69 / DSM 880 / IAM 14645 / JCM 23072 / IMI 49137</strain>
    </source>
</reference>
<gene>
    <name evidence="8" type="ORF">ACRE_018390</name>
</gene>
<dbReference type="EMBL" id="JPKY01000010">
    <property type="protein sequence ID" value="KFH47325.1"/>
    <property type="molecule type" value="Genomic_DNA"/>
</dbReference>
<evidence type="ECO:0000313" key="9">
    <source>
        <dbReference type="Proteomes" id="UP000029964"/>
    </source>
</evidence>
<dbReference type="SUPFAM" id="SSF51695">
    <property type="entry name" value="PLC-like phosphodiesterases"/>
    <property type="match status" value="1"/>
</dbReference>
<evidence type="ECO:0000313" key="8">
    <source>
        <dbReference type="EMBL" id="KFH47325.1"/>
    </source>
</evidence>
<dbReference type="Gene3D" id="3.20.20.190">
    <property type="entry name" value="Phosphatidylinositol (PI) phosphodiesterase"/>
    <property type="match status" value="1"/>
</dbReference>
<dbReference type="HOGENOM" id="CLU_036449_0_0_1"/>
<dbReference type="GO" id="GO:0006071">
    <property type="term" value="P:glycerol metabolic process"/>
    <property type="evidence" value="ECO:0007669"/>
    <property type="project" value="UniProtKB-KW"/>
</dbReference>
<dbReference type="PROSITE" id="PS51704">
    <property type="entry name" value="GP_PDE"/>
    <property type="match status" value="1"/>
</dbReference>
<proteinExistence type="inferred from homology"/>
<dbReference type="GO" id="GO:0008889">
    <property type="term" value="F:glycerophosphodiester phosphodiesterase activity"/>
    <property type="evidence" value="ECO:0007669"/>
    <property type="project" value="UniProtKB-EC"/>
</dbReference>
<protein>
    <recommendedName>
        <fullName evidence="2">glycerophosphodiester phosphodiesterase</fullName>
        <ecNumber evidence="2">3.1.4.46</ecNumber>
    </recommendedName>
</protein>
<dbReference type="InterPro" id="IPR030395">
    <property type="entry name" value="GP_PDE_dom"/>
</dbReference>
<dbReference type="GO" id="GO:0006629">
    <property type="term" value="P:lipid metabolic process"/>
    <property type="evidence" value="ECO:0007669"/>
    <property type="project" value="InterPro"/>
</dbReference>
<keyword evidence="5" id="KW-0378">Hydrolase</keyword>
<organism evidence="8 9">
    <name type="scientific">Hapsidospora chrysogenum (strain ATCC 11550 / CBS 779.69 / DSM 880 / IAM 14645 / JCM 23072 / IMI 49137)</name>
    <name type="common">Acremonium chrysogenum</name>
    <dbReference type="NCBI Taxonomy" id="857340"/>
    <lineage>
        <taxon>Eukaryota</taxon>
        <taxon>Fungi</taxon>
        <taxon>Dikarya</taxon>
        <taxon>Ascomycota</taxon>
        <taxon>Pezizomycotina</taxon>
        <taxon>Sordariomycetes</taxon>
        <taxon>Hypocreomycetidae</taxon>
        <taxon>Hypocreales</taxon>
        <taxon>Bionectriaceae</taxon>
        <taxon>Hapsidospora</taxon>
    </lineage>
</organism>
<dbReference type="Pfam" id="PF03009">
    <property type="entry name" value="GDPD"/>
    <property type="match status" value="1"/>
</dbReference>
<accession>A0A086TD93</accession>
<keyword evidence="4" id="KW-0319">Glycerol metabolism</keyword>
<feature type="domain" description="GP-PDE" evidence="7">
    <location>
        <begin position="66"/>
        <end position="385"/>
    </location>
</feature>
<dbReference type="PANTHER" id="PTHR43620:SF7">
    <property type="entry name" value="GLYCEROPHOSPHODIESTER PHOSPHODIESTERASE GDPD5-RELATED"/>
    <property type="match status" value="1"/>
</dbReference>
<evidence type="ECO:0000256" key="3">
    <source>
        <dbReference type="ARBA" id="ARBA00022729"/>
    </source>
</evidence>
<keyword evidence="3" id="KW-0732">Signal</keyword>
<dbReference type="PANTHER" id="PTHR43620">
    <property type="entry name" value="GLYCEROPHOSPHORYL DIESTER PHOSPHODIESTERASE"/>
    <property type="match status" value="1"/>
</dbReference>
<dbReference type="STRING" id="857340.A0A086TD93"/>
<comment type="catalytic activity">
    <reaction evidence="6">
        <text>a sn-glycero-3-phosphodiester + H2O = an alcohol + sn-glycerol 3-phosphate + H(+)</text>
        <dbReference type="Rhea" id="RHEA:12969"/>
        <dbReference type="ChEBI" id="CHEBI:15377"/>
        <dbReference type="ChEBI" id="CHEBI:15378"/>
        <dbReference type="ChEBI" id="CHEBI:30879"/>
        <dbReference type="ChEBI" id="CHEBI:57597"/>
        <dbReference type="ChEBI" id="CHEBI:83408"/>
        <dbReference type="EC" id="3.1.4.46"/>
    </reaction>
</comment>